<dbReference type="Pfam" id="PF23988">
    <property type="entry name" value="DUF7309"/>
    <property type="match status" value="1"/>
</dbReference>
<feature type="domain" description="DUF7309" evidence="2">
    <location>
        <begin position="29"/>
        <end position="176"/>
    </location>
</feature>
<evidence type="ECO:0000259" key="2">
    <source>
        <dbReference type="Pfam" id="PF23988"/>
    </source>
</evidence>
<name>F0RZS2_SPHGB</name>
<dbReference type="OrthoDB" id="369946at2"/>
<dbReference type="Proteomes" id="UP000008466">
    <property type="component" value="Chromosome"/>
</dbReference>
<gene>
    <name evidence="3" type="ordered locus">SpiBuddy_3017</name>
</gene>
<protein>
    <submittedName>
        <fullName evidence="3">Uncharacterized protein</fullName>
    </submittedName>
</protein>
<sequence length="409" mass="46810">MASTKGKVIGQASGFLYDEPMEKIMDTHTLYSLAKAYTDAAVASVFSENDLMCVIAQDKTPYYVSLVDSAFAAYRGEKGLTGYLALSLSDEQSDSFEYMEMEQEQECLLCLLNNTRQDIEDADYQAIVESGVPFEDGMYPQFRSKLQYRYPWYIEESEGSDLILILRAVLFAKEYFASYKKTGKTNSFSYWLDSLNLKESSDKEYIPCIEERDGTFIVTAKILQDEAYGFSYPQAFFTDEEKQRTYKRMRSKPGKILYVATGMLPEPLLGEKGGRPLFPIFQLVYDPQAHQILDIFMVEDYEKEHGSFISHLLEIFEKEGKPQAIHCFGKRTLPLLEKIAPQMGIMVVEGGQNEELNSILMDMMHDLFVEEGNAHEHHHHHEEGCSCNHDGEHHHHHGDGCSCDHHHEE</sequence>
<dbReference type="RefSeq" id="WP_013608666.1">
    <property type="nucleotide sequence ID" value="NC_015152.1"/>
</dbReference>
<organism evidence="3 4">
    <name type="scientific">Sphaerochaeta globosa (strain ATCC BAA-1886 / DSM 22777 / Buddy)</name>
    <name type="common">Spirochaeta sp. (strain Buddy)</name>
    <dbReference type="NCBI Taxonomy" id="158189"/>
    <lineage>
        <taxon>Bacteria</taxon>
        <taxon>Pseudomonadati</taxon>
        <taxon>Spirochaetota</taxon>
        <taxon>Spirochaetia</taxon>
        <taxon>Spirochaetales</taxon>
        <taxon>Sphaerochaetaceae</taxon>
        <taxon>Sphaerochaeta</taxon>
    </lineage>
</organism>
<dbReference type="EMBL" id="CP002541">
    <property type="protein sequence ID" value="ADY14823.1"/>
    <property type="molecule type" value="Genomic_DNA"/>
</dbReference>
<dbReference type="Pfam" id="PF22007">
    <property type="entry name" value="DUF6930"/>
    <property type="match status" value="1"/>
</dbReference>
<proteinExistence type="predicted"/>
<dbReference type="InterPro" id="IPR054216">
    <property type="entry name" value="DUF6930"/>
</dbReference>
<dbReference type="STRING" id="158189.SpiBuddy_3017"/>
<feature type="domain" description="DUF6930" evidence="1">
    <location>
        <begin position="246"/>
        <end position="363"/>
    </location>
</feature>
<evidence type="ECO:0000259" key="1">
    <source>
        <dbReference type="Pfam" id="PF22007"/>
    </source>
</evidence>
<dbReference type="InterPro" id="IPR055733">
    <property type="entry name" value="DUF7309"/>
</dbReference>
<accession>F0RZS2</accession>
<reference evidence="4" key="1">
    <citation type="submission" date="2011-02" db="EMBL/GenBank/DDBJ databases">
        <title>Complete sequence of Spirochaeta sp. Buddy.</title>
        <authorList>
            <person name="Lucas S."/>
            <person name="Copeland A."/>
            <person name="Lapidus A."/>
            <person name="Cheng J.-F."/>
            <person name="Goodwin L."/>
            <person name="Pitluck S."/>
            <person name="Zeytun A."/>
            <person name="Detter J.C."/>
            <person name="Han C."/>
            <person name="Tapia R."/>
            <person name="Land M."/>
            <person name="Hauser L."/>
            <person name="Kyrpides N."/>
            <person name="Ivanova N."/>
            <person name="Mikhailova N."/>
            <person name="Pagani I."/>
            <person name="Ritalahti K.M."/>
            <person name="Loeffler F.E."/>
            <person name="Woyke T."/>
        </authorList>
    </citation>
    <scope>NUCLEOTIDE SEQUENCE [LARGE SCALE GENOMIC DNA]</scope>
    <source>
        <strain evidence="4">ATCC BAA-1886 / DSM 22777 / Buddy</strain>
    </source>
</reference>
<dbReference type="HOGENOM" id="CLU_672512_0_0_12"/>
<dbReference type="AlphaFoldDB" id="F0RZS2"/>
<keyword evidence="4" id="KW-1185">Reference proteome</keyword>
<evidence type="ECO:0000313" key="4">
    <source>
        <dbReference type="Proteomes" id="UP000008466"/>
    </source>
</evidence>
<evidence type="ECO:0000313" key="3">
    <source>
        <dbReference type="EMBL" id="ADY14823.1"/>
    </source>
</evidence>
<dbReference type="KEGG" id="sbu:SpiBuddy_3017"/>